<feature type="compositionally biased region" description="Polar residues" evidence="9">
    <location>
        <begin position="36"/>
        <end position="50"/>
    </location>
</feature>
<dbReference type="SUPFAM" id="SSF50978">
    <property type="entry name" value="WD40 repeat-like"/>
    <property type="match status" value="1"/>
</dbReference>
<keyword evidence="7" id="KW-0539">Nucleus</keyword>
<dbReference type="InterPro" id="IPR036322">
    <property type="entry name" value="WD40_repeat_dom_sf"/>
</dbReference>
<evidence type="ECO:0000256" key="5">
    <source>
        <dbReference type="ARBA" id="ARBA00022737"/>
    </source>
</evidence>
<dbReference type="Gene3D" id="2.130.10.10">
    <property type="entry name" value="YVTN repeat-like/Quinoprotein amine dehydrogenase"/>
    <property type="match status" value="1"/>
</dbReference>
<keyword evidence="3" id="KW-0698">rRNA processing</keyword>
<organism evidence="10 11">
    <name type="scientific">Cerrena zonata</name>
    <dbReference type="NCBI Taxonomy" id="2478898"/>
    <lineage>
        <taxon>Eukaryota</taxon>
        <taxon>Fungi</taxon>
        <taxon>Dikarya</taxon>
        <taxon>Basidiomycota</taxon>
        <taxon>Agaricomycotina</taxon>
        <taxon>Agaricomycetes</taxon>
        <taxon>Polyporales</taxon>
        <taxon>Cerrenaceae</taxon>
        <taxon>Cerrena</taxon>
    </lineage>
</organism>
<dbReference type="GO" id="GO:2000234">
    <property type="term" value="P:positive regulation of rRNA processing"/>
    <property type="evidence" value="ECO:0007669"/>
    <property type="project" value="TreeGrafter"/>
</dbReference>
<dbReference type="InterPro" id="IPR015943">
    <property type="entry name" value="WD40/YVTN_repeat-like_dom_sf"/>
</dbReference>
<dbReference type="PANTHER" id="PTHR44215">
    <property type="entry name" value="WD REPEAT-CONTAINING PROTEIN 75"/>
    <property type="match status" value="1"/>
</dbReference>
<dbReference type="EMBL" id="JASBNA010000002">
    <property type="protein sequence ID" value="KAK7695300.1"/>
    <property type="molecule type" value="Genomic_DNA"/>
</dbReference>
<comment type="caution">
    <text evidence="10">The sequence shown here is derived from an EMBL/GenBank/DDBJ whole genome shotgun (WGS) entry which is preliminary data.</text>
</comment>
<dbReference type="GO" id="GO:0003723">
    <property type="term" value="F:RNA binding"/>
    <property type="evidence" value="ECO:0007669"/>
    <property type="project" value="InterPro"/>
</dbReference>
<evidence type="ECO:0000256" key="4">
    <source>
        <dbReference type="ARBA" id="ARBA00022574"/>
    </source>
</evidence>
<evidence type="ECO:0000256" key="9">
    <source>
        <dbReference type="SAM" id="MobiDB-lite"/>
    </source>
</evidence>
<dbReference type="AlphaFoldDB" id="A0AAW0GVI3"/>
<dbReference type="PROSITE" id="PS50082">
    <property type="entry name" value="WD_REPEATS_2"/>
    <property type="match status" value="1"/>
</dbReference>
<keyword evidence="6" id="KW-0804">Transcription</keyword>
<dbReference type="PANTHER" id="PTHR44215:SF1">
    <property type="entry name" value="WD REPEAT-CONTAINING PROTEIN 75"/>
    <property type="match status" value="1"/>
</dbReference>
<dbReference type="Proteomes" id="UP001385951">
    <property type="component" value="Unassembled WGS sequence"/>
</dbReference>
<keyword evidence="4 8" id="KW-0853">WD repeat</keyword>
<evidence type="ECO:0000256" key="2">
    <source>
        <dbReference type="ARBA" id="ARBA00022517"/>
    </source>
</evidence>
<dbReference type="GO" id="GO:0006364">
    <property type="term" value="P:rRNA processing"/>
    <property type="evidence" value="ECO:0007669"/>
    <property type="project" value="UniProtKB-KW"/>
</dbReference>
<dbReference type="GO" id="GO:0032040">
    <property type="term" value="C:small-subunit processome"/>
    <property type="evidence" value="ECO:0007669"/>
    <property type="project" value="InterPro"/>
</dbReference>
<evidence type="ECO:0000256" key="3">
    <source>
        <dbReference type="ARBA" id="ARBA00022552"/>
    </source>
</evidence>
<accession>A0AAW0GVI3</accession>
<name>A0AAW0GVI3_9APHY</name>
<keyword evidence="2" id="KW-0690">Ribosome biogenesis</keyword>
<dbReference type="InterPro" id="IPR053826">
    <property type="entry name" value="WDR75"/>
</dbReference>
<dbReference type="SMART" id="SM00320">
    <property type="entry name" value="WD40"/>
    <property type="match status" value="1"/>
</dbReference>
<dbReference type="Pfam" id="PF23869">
    <property type="entry name" value="Beta-prop_WDR75_1st"/>
    <property type="match status" value="1"/>
</dbReference>
<evidence type="ECO:0000313" key="11">
    <source>
        <dbReference type="Proteomes" id="UP001385951"/>
    </source>
</evidence>
<reference evidence="10 11" key="1">
    <citation type="submission" date="2022-09" db="EMBL/GenBank/DDBJ databases">
        <authorList>
            <person name="Palmer J.M."/>
        </authorList>
    </citation>
    <scope>NUCLEOTIDE SEQUENCE [LARGE SCALE GENOMIC DNA]</scope>
    <source>
        <strain evidence="10 11">DSM 7382</strain>
    </source>
</reference>
<gene>
    <name evidence="10" type="ORF">QCA50_002490</name>
</gene>
<protein>
    <submittedName>
        <fullName evidence="10">Uncharacterized protein</fullName>
    </submittedName>
</protein>
<sequence>MAASKAKGAPIQGLQNPPISETPKKGKRRKHAARSEVTTVEETPVASSSKTPEDLAWTWRSLTESSASGVPVLFTRDGSYFFSASGPSVKIYSVATGHVVSTLTPIQPEELKERTLKNGSAITSMALSPHNPFQLFTGSANGLLRIWDFLDATQLRAFDLGHPVYQIALHEKFKDHIFLSVSRSTKVLNTNGNAINEENCAIWRMSITPSKASVGSAIQKSTDAYMIGRTRRTMGLAVLPQWRLARNYRWT</sequence>
<evidence type="ECO:0000256" key="6">
    <source>
        <dbReference type="ARBA" id="ARBA00023163"/>
    </source>
</evidence>
<dbReference type="GO" id="GO:0045943">
    <property type="term" value="P:positive regulation of transcription by RNA polymerase I"/>
    <property type="evidence" value="ECO:0007669"/>
    <property type="project" value="InterPro"/>
</dbReference>
<feature type="repeat" description="WD" evidence="8">
    <location>
        <begin position="115"/>
        <end position="157"/>
    </location>
</feature>
<evidence type="ECO:0000256" key="8">
    <source>
        <dbReference type="PROSITE-ProRule" id="PRU00221"/>
    </source>
</evidence>
<comment type="subcellular location">
    <subcellularLocation>
        <location evidence="1">Nucleus</location>
        <location evidence="1">Nucleolus</location>
    </subcellularLocation>
</comment>
<proteinExistence type="predicted"/>
<evidence type="ECO:0000256" key="7">
    <source>
        <dbReference type="ARBA" id="ARBA00023242"/>
    </source>
</evidence>
<evidence type="ECO:0000313" key="10">
    <source>
        <dbReference type="EMBL" id="KAK7695300.1"/>
    </source>
</evidence>
<evidence type="ECO:0000256" key="1">
    <source>
        <dbReference type="ARBA" id="ARBA00004604"/>
    </source>
</evidence>
<dbReference type="InterPro" id="IPR001680">
    <property type="entry name" value="WD40_rpt"/>
</dbReference>
<keyword evidence="11" id="KW-1185">Reference proteome</keyword>
<feature type="region of interest" description="Disordered" evidence="9">
    <location>
        <begin position="1"/>
        <end position="50"/>
    </location>
</feature>
<keyword evidence="5" id="KW-0677">Repeat</keyword>